<dbReference type="AlphaFoldDB" id="A0A6N7ENB7"/>
<dbReference type="InterPro" id="IPR028082">
    <property type="entry name" value="Peripla_BP_I"/>
</dbReference>
<keyword evidence="7" id="KW-1185">Reference proteome</keyword>
<evidence type="ECO:0000259" key="5">
    <source>
        <dbReference type="Pfam" id="PF13407"/>
    </source>
</evidence>
<dbReference type="Proteomes" id="UP000437709">
    <property type="component" value="Unassembled WGS sequence"/>
</dbReference>
<dbReference type="CDD" id="cd20007">
    <property type="entry name" value="PBP1_ABC_sugar_binding-like"/>
    <property type="match status" value="1"/>
</dbReference>
<dbReference type="OrthoDB" id="9800520at2"/>
<name>A0A6N7ENB7_9MICO</name>
<dbReference type="RefSeq" id="WP_152196720.1">
    <property type="nucleotide sequence ID" value="NZ_WHPC01000060.1"/>
</dbReference>
<evidence type="ECO:0000256" key="3">
    <source>
        <dbReference type="ARBA" id="ARBA00022729"/>
    </source>
</evidence>
<dbReference type="Gene3D" id="3.40.50.2300">
    <property type="match status" value="2"/>
</dbReference>
<dbReference type="InterPro" id="IPR025997">
    <property type="entry name" value="SBP_2_dom"/>
</dbReference>
<evidence type="ECO:0000256" key="1">
    <source>
        <dbReference type="ARBA" id="ARBA00004196"/>
    </source>
</evidence>
<dbReference type="GO" id="GO:0030246">
    <property type="term" value="F:carbohydrate binding"/>
    <property type="evidence" value="ECO:0007669"/>
    <property type="project" value="UniProtKB-ARBA"/>
</dbReference>
<evidence type="ECO:0000256" key="2">
    <source>
        <dbReference type="ARBA" id="ARBA00007639"/>
    </source>
</evidence>
<dbReference type="PANTHER" id="PTHR46847:SF1">
    <property type="entry name" value="D-ALLOSE-BINDING PERIPLASMIC PROTEIN-RELATED"/>
    <property type="match status" value="1"/>
</dbReference>
<evidence type="ECO:0000313" key="6">
    <source>
        <dbReference type="EMBL" id="MPV38025.1"/>
    </source>
</evidence>
<feature type="signal peptide" evidence="4">
    <location>
        <begin position="1"/>
        <end position="28"/>
    </location>
</feature>
<dbReference type="PROSITE" id="PS51257">
    <property type="entry name" value="PROKAR_LIPOPROTEIN"/>
    <property type="match status" value="1"/>
</dbReference>
<proteinExistence type="inferred from homology"/>
<comment type="subcellular location">
    <subcellularLocation>
        <location evidence="1">Cell envelope</location>
    </subcellularLocation>
</comment>
<comment type="similarity">
    <text evidence="2">Belongs to the bacterial solute-binding protein 2 family.</text>
</comment>
<dbReference type="GO" id="GO:0030313">
    <property type="term" value="C:cell envelope"/>
    <property type="evidence" value="ECO:0007669"/>
    <property type="project" value="UniProtKB-SubCell"/>
</dbReference>
<dbReference type="SUPFAM" id="SSF53822">
    <property type="entry name" value="Periplasmic binding protein-like I"/>
    <property type="match status" value="1"/>
</dbReference>
<keyword evidence="3 4" id="KW-0732">Signal</keyword>
<gene>
    <name evidence="6" type="ORF">GB881_13385</name>
</gene>
<feature type="chain" id="PRO_5039127035" evidence="4">
    <location>
        <begin position="29"/>
        <end position="335"/>
    </location>
</feature>
<feature type="domain" description="Periplasmic binding protein" evidence="5">
    <location>
        <begin position="49"/>
        <end position="305"/>
    </location>
</feature>
<organism evidence="6 7">
    <name type="scientific">Georgenia subflava</name>
    <dbReference type="NCBI Taxonomy" id="1622177"/>
    <lineage>
        <taxon>Bacteria</taxon>
        <taxon>Bacillati</taxon>
        <taxon>Actinomycetota</taxon>
        <taxon>Actinomycetes</taxon>
        <taxon>Micrococcales</taxon>
        <taxon>Bogoriellaceae</taxon>
        <taxon>Georgenia</taxon>
    </lineage>
</organism>
<dbReference type="PANTHER" id="PTHR46847">
    <property type="entry name" value="D-ALLOSE-BINDING PERIPLASMIC PROTEIN-RELATED"/>
    <property type="match status" value="1"/>
</dbReference>
<sequence length="335" mass="34645">MRIQRAVAGVAAASALALVAACSGGSGAPASQETGAGGTTPATEDALTIGFVPGIASDPFFLAMQLGAEDKAEEMGIELIWQGAPDEYSPQSQIPFVDTMLTQQVDGLIIVPTDPDALQPSVAEAVSMDIPVITVDTTVTDQSDLVSHITGDNVDGGRLAGHTLAEQIGGEGKVFLMSGSPTATTNTLREQGFMEALEEYPDIELVGKEYANSQPAAATSAVSTVLLKHPDLAGIFAVDGTSGTGTVAALRNNDKVGEVALIGYDAYENQVADLQDGAFTALVAQKPGDMAGLALEYIVAAINGDDSAVESDVVMENVVITQENFDETKQYQYPS</sequence>
<dbReference type="Pfam" id="PF13407">
    <property type="entry name" value="Peripla_BP_4"/>
    <property type="match status" value="1"/>
</dbReference>
<reference evidence="6 7" key="1">
    <citation type="submission" date="2019-10" db="EMBL/GenBank/DDBJ databases">
        <title>Georgenia wutianyii sp. nov. and Georgenia yuyongxinii sp. nov. isolated from plateau pika (Ochotona curzoniae) in the Qinghai-Tibet plateau of China.</title>
        <authorList>
            <person name="Tian Z."/>
        </authorList>
    </citation>
    <scope>NUCLEOTIDE SEQUENCE [LARGE SCALE GENOMIC DNA]</scope>
    <source>
        <strain evidence="6 7">JCM 19765</strain>
    </source>
</reference>
<protein>
    <submittedName>
        <fullName evidence="6">Substrate-binding domain-containing protein</fullName>
    </submittedName>
</protein>
<comment type="caution">
    <text evidence="6">The sequence shown here is derived from an EMBL/GenBank/DDBJ whole genome shotgun (WGS) entry which is preliminary data.</text>
</comment>
<evidence type="ECO:0000256" key="4">
    <source>
        <dbReference type="SAM" id="SignalP"/>
    </source>
</evidence>
<accession>A0A6N7ENB7</accession>
<evidence type="ECO:0000313" key="7">
    <source>
        <dbReference type="Proteomes" id="UP000437709"/>
    </source>
</evidence>
<dbReference type="EMBL" id="WHPC01000060">
    <property type="protein sequence ID" value="MPV38025.1"/>
    <property type="molecule type" value="Genomic_DNA"/>
</dbReference>